<evidence type="ECO:0000313" key="5">
    <source>
        <dbReference type="Proteomes" id="UP001175271"/>
    </source>
</evidence>
<gene>
    <name evidence="4" type="ORF">QR680_019207</name>
</gene>
<feature type="transmembrane region" description="Helical" evidence="1">
    <location>
        <begin position="522"/>
        <end position="541"/>
    </location>
</feature>
<keyword evidence="5" id="KW-1185">Reference proteome</keyword>
<reference evidence="4" key="1">
    <citation type="submission" date="2023-06" db="EMBL/GenBank/DDBJ databases">
        <title>Genomic analysis of the entomopathogenic nematode Steinernema hermaphroditum.</title>
        <authorList>
            <person name="Schwarz E.M."/>
            <person name="Heppert J.K."/>
            <person name="Baniya A."/>
            <person name="Schwartz H.T."/>
            <person name="Tan C.-H."/>
            <person name="Antoshechkin I."/>
            <person name="Sternberg P.W."/>
            <person name="Goodrich-Blair H."/>
            <person name="Dillman A.R."/>
        </authorList>
    </citation>
    <scope>NUCLEOTIDE SEQUENCE</scope>
    <source>
        <strain evidence="4">PS9179</strain>
        <tissue evidence="4">Whole animal</tissue>
    </source>
</reference>
<evidence type="ECO:0000259" key="3">
    <source>
        <dbReference type="SMART" id="SM00703"/>
    </source>
</evidence>
<feature type="domain" description="Nose resistant-to-fluoxetine protein N-terminal" evidence="3">
    <location>
        <begin position="83"/>
        <end position="218"/>
    </location>
</feature>
<dbReference type="InterPro" id="IPR052728">
    <property type="entry name" value="O2_lipid_transport_reg"/>
</dbReference>
<proteinExistence type="predicted"/>
<comment type="caution">
    <text evidence="4">The sequence shown here is derived from an EMBL/GenBank/DDBJ whole genome shotgun (WGS) entry which is preliminary data.</text>
</comment>
<feature type="transmembrane region" description="Helical" evidence="1">
    <location>
        <begin position="458"/>
        <end position="480"/>
    </location>
</feature>
<dbReference type="GO" id="GO:0016747">
    <property type="term" value="F:acyltransferase activity, transferring groups other than amino-acyl groups"/>
    <property type="evidence" value="ECO:0007669"/>
    <property type="project" value="InterPro"/>
</dbReference>
<feature type="signal peptide" evidence="2">
    <location>
        <begin position="1"/>
        <end position="17"/>
    </location>
</feature>
<feature type="transmembrane region" description="Helical" evidence="1">
    <location>
        <begin position="630"/>
        <end position="648"/>
    </location>
</feature>
<accession>A0AA39LS14</accession>
<dbReference type="PANTHER" id="PTHR11161">
    <property type="entry name" value="O-ACYLTRANSFERASE"/>
    <property type="match status" value="1"/>
</dbReference>
<feature type="transmembrane region" description="Helical" evidence="1">
    <location>
        <begin position="330"/>
        <end position="359"/>
    </location>
</feature>
<dbReference type="Proteomes" id="UP001175271">
    <property type="component" value="Unassembled WGS sequence"/>
</dbReference>
<keyword evidence="1" id="KW-0812">Transmembrane</keyword>
<feature type="transmembrane region" description="Helical" evidence="1">
    <location>
        <begin position="227"/>
        <end position="252"/>
    </location>
</feature>
<keyword evidence="1" id="KW-0472">Membrane</keyword>
<dbReference type="Pfam" id="PF20146">
    <property type="entry name" value="NRF"/>
    <property type="match status" value="1"/>
</dbReference>
<name>A0AA39LS14_9BILA</name>
<organism evidence="4 5">
    <name type="scientific">Steinernema hermaphroditum</name>
    <dbReference type="NCBI Taxonomy" id="289476"/>
    <lineage>
        <taxon>Eukaryota</taxon>
        <taxon>Metazoa</taxon>
        <taxon>Ecdysozoa</taxon>
        <taxon>Nematoda</taxon>
        <taxon>Chromadorea</taxon>
        <taxon>Rhabditida</taxon>
        <taxon>Tylenchina</taxon>
        <taxon>Panagrolaimomorpha</taxon>
        <taxon>Strongyloidoidea</taxon>
        <taxon>Steinernematidae</taxon>
        <taxon>Steinernema</taxon>
    </lineage>
</organism>
<keyword evidence="1" id="KW-1133">Transmembrane helix</keyword>
<protein>
    <recommendedName>
        <fullName evidence="3">Nose resistant-to-fluoxetine protein N-terminal domain-containing protein</fullName>
    </recommendedName>
</protein>
<keyword evidence="2" id="KW-0732">Signal</keyword>
<evidence type="ECO:0000313" key="4">
    <source>
        <dbReference type="EMBL" id="KAK0407463.1"/>
    </source>
</evidence>
<feature type="chain" id="PRO_5041287746" description="Nose resistant-to-fluoxetine protein N-terminal domain-containing protein" evidence="2">
    <location>
        <begin position="18"/>
        <end position="745"/>
    </location>
</feature>
<dbReference type="AlphaFoldDB" id="A0AA39LS14"/>
<dbReference type="SMART" id="SM00703">
    <property type="entry name" value="NRF"/>
    <property type="match status" value="1"/>
</dbReference>
<feature type="transmembrane region" description="Helical" evidence="1">
    <location>
        <begin position="668"/>
        <end position="687"/>
    </location>
</feature>
<evidence type="ECO:0000256" key="2">
    <source>
        <dbReference type="SAM" id="SignalP"/>
    </source>
</evidence>
<feature type="transmembrane region" description="Helical" evidence="1">
    <location>
        <begin position="553"/>
        <end position="578"/>
    </location>
</feature>
<sequence>MRFLFFFLCLFCASAYSQDIHLLSKALKKLSHSSRFNESLQRANFEIQAEALSSINNLLSGPSVQQFSAVNEFLANIGSLNLTESCQKDVVFWLGSFAAFFTNQSNSKTDNQFALQQLDAFGKPPADLLQFESQWMGSWEECLSVKAPKNAQYKTKYCWTQIVSPLNVLLIPSAQCDSAIMPANTATCMPATCSESEIVTLLNQINSKFHVCSAQCRESDPPPRDGAFWAVSAILILVSALVILGSFVDYFIVRDQKHKDFNTSMRLLLAFSMYTNGAEILNTKTREGQIDVVHCIRFFSMIWVMAAHSFSLSFMTGYDNMLSAIDALKYFFNLLILNGFYSVDSFFFLSGLLLTYLFFKEATPKRVKSPVTWILFYFHRFLRLTPPYMMFIGFYVAYLKHFTIGPTELQEDAMMENCQDNWWTNILYINNLVHDKKMCYSITWYLAADMQMYVFSPILLIALFINHWIGLAVGVGILAISTGANYGTFYKYHFYPTMIYLPTVMAEDKESDMSDFARLNYFAAWIRCLPYVVGMLTGYYLRKFQNKRVKIHPLLALAGWGMAFACAFGCVFGIFDYYNGADWSVLARASYNNFSRLGWSLSLAFVVIACQKGFAGPIKNVMSLKIFTPLGRLTYCAYLTHYFIVYVYLSMRRNPLHFVSVFENYVHTAVPCIVISYLFALLWSLMFEVPFGKLEKMVIEGLLGKESTKQRRSYDVKDANGVAPAEPIDLEAKNAWSIPRPTVRL</sequence>
<dbReference type="InterPro" id="IPR002656">
    <property type="entry name" value="Acyl_transf_3_dom"/>
</dbReference>
<feature type="transmembrane region" description="Helical" evidence="1">
    <location>
        <begin position="598"/>
        <end position="618"/>
    </location>
</feature>
<evidence type="ECO:0000256" key="1">
    <source>
        <dbReference type="SAM" id="Phobius"/>
    </source>
</evidence>
<feature type="transmembrane region" description="Helical" evidence="1">
    <location>
        <begin position="296"/>
        <end position="318"/>
    </location>
</feature>
<dbReference type="EMBL" id="JAUCMV010000004">
    <property type="protein sequence ID" value="KAK0407463.1"/>
    <property type="molecule type" value="Genomic_DNA"/>
</dbReference>
<dbReference type="PANTHER" id="PTHR11161:SF0">
    <property type="entry name" value="O-ACYLTRANSFERASE LIKE PROTEIN"/>
    <property type="match status" value="1"/>
</dbReference>
<dbReference type="InterPro" id="IPR006621">
    <property type="entry name" value="Nose-resist-to-fluoxetine_N"/>
</dbReference>
<dbReference type="Pfam" id="PF01757">
    <property type="entry name" value="Acyl_transf_3"/>
    <property type="match status" value="1"/>
</dbReference>